<evidence type="ECO:0000256" key="6">
    <source>
        <dbReference type="ARBA" id="ARBA00022703"/>
    </source>
</evidence>
<evidence type="ECO:0000256" key="22">
    <source>
        <dbReference type="ARBA" id="ARBA00048074"/>
    </source>
</evidence>
<evidence type="ECO:0000256" key="14">
    <source>
        <dbReference type="ARBA" id="ARBA00037002"/>
    </source>
</evidence>
<keyword evidence="12" id="KW-0966">Cell projection</keyword>
<evidence type="ECO:0000256" key="4">
    <source>
        <dbReference type="ARBA" id="ARBA00022475"/>
    </source>
</evidence>
<comment type="catalytic activity">
    <reaction evidence="21">
        <text>decanoyl-CoA + H2O = decanoate + CoA + H(+)</text>
        <dbReference type="Rhea" id="RHEA:40059"/>
        <dbReference type="ChEBI" id="CHEBI:15377"/>
        <dbReference type="ChEBI" id="CHEBI:15378"/>
        <dbReference type="ChEBI" id="CHEBI:27689"/>
        <dbReference type="ChEBI" id="CHEBI:57287"/>
        <dbReference type="ChEBI" id="CHEBI:61430"/>
    </reaction>
    <physiologicalReaction direction="left-to-right" evidence="21">
        <dbReference type="Rhea" id="RHEA:40060"/>
    </physiologicalReaction>
</comment>
<sequence length="199" mass="22911">MLEDQLYRQIKASQNGQDWHHKNCFGCGPENPKGLHASFPFHESTGEVRFSFVMEKGFEGAPGYTHGGALATLMDEAQGVLCFHLGHFVMTDQLYMRYLKACPLGAEIEVRCWVTMVRRRRLYTKGTVHLKKTGELLLSSKARWYDMPEKVFARMFQGTVFPVETIAKVLEENQKRGKEIRKRLRKEKAKQQGQLSENV</sequence>
<dbReference type="PANTHER" id="PTHR12418:SF19">
    <property type="entry name" value="ACYL-COENZYME A THIOESTERASE THEM4"/>
    <property type="match status" value="1"/>
</dbReference>
<dbReference type="EMBL" id="MCRM02000014">
    <property type="protein sequence ID" value="PNV74420.1"/>
    <property type="molecule type" value="Genomic_DNA"/>
</dbReference>
<keyword evidence="5" id="KW-0963">Cytoplasm</keyword>
<comment type="catalytic activity">
    <reaction evidence="23">
        <text>tetradecanoyl-CoA + H2O = tetradecanoate + CoA + H(+)</text>
        <dbReference type="Rhea" id="RHEA:40119"/>
        <dbReference type="ChEBI" id="CHEBI:15377"/>
        <dbReference type="ChEBI" id="CHEBI:15378"/>
        <dbReference type="ChEBI" id="CHEBI:30807"/>
        <dbReference type="ChEBI" id="CHEBI:57287"/>
        <dbReference type="ChEBI" id="CHEBI:57385"/>
    </reaction>
    <physiologicalReaction direction="left-to-right" evidence="23">
        <dbReference type="Rhea" id="RHEA:40120"/>
    </physiologicalReaction>
</comment>
<evidence type="ECO:0000256" key="19">
    <source>
        <dbReference type="ARBA" id="ARBA00047588"/>
    </source>
</evidence>
<evidence type="ECO:0000256" key="8">
    <source>
        <dbReference type="ARBA" id="ARBA00022832"/>
    </source>
</evidence>
<evidence type="ECO:0000256" key="7">
    <source>
        <dbReference type="ARBA" id="ARBA00022801"/>
    </source>
</evidence>
<comment type="catalytic activity">
    <reaction evidence="19">
        <text>octanoyl-CoA + H2O = octanoate + CoA + H(+)</text>
        <dbReference type="Rhea" id="RHEA:30143"/>
        <dbReference type="ChEBI" id="CHEBI:15377"/>
        <dbReference type="ChEBI" id="CHEBI:15378"/>
        <dbReference type="ChEBI" id="CHEBI:25646"/>
        <dbReference type="ChEBI" id="CHEBI:57287"/>
        <dbReference type="ChEBI" id="CHEBI:57386"/>
    </reaction>
    <physiologicalReaction direction="left-to-right" evidence="19">
        <dbReference type="Rhea" id="RHEA:30144"/>
    </physiologicalReaction>
</comment>
<evidence type="ECO:0000256" key="13">
    <source>
        <dbReference type="ARBA" id="ARBA00035852"/>
    </source>
</evidence>
<keyword evidence="9" id="KW-0809">Transit peptide</keyword>
<comment type="similarity">
    <text evidence="15">Belongs to the THEM4/THEM5 thioesterase family.</text>
</comment>
<keyword evidence="7" id="KW-0378">Hydrolase</keyword>
<evidence type="ECO:0000256" key="20">
    <source>
        <dbReference type="ARBA" id="ARBA00047734"/>
    </source>
</evidence>
<gene>
    <name evidence="25" type="ORF">BES34_013735</name>
</gene>
<keyword evidence="11" id="KW-0472">Membrane</keyword>
<comment type="catalytic activity">
    <reaction evidence="22">
        <text>dodecanoyl-CoA + H2O = dodecanoate + CoA + H(+)</text>
        <dbReference type="Rhea" id="RHEA:30135"/>
        <dbReference type="ChEBI" id="CHEBI:15377"/>
        <dbReference type="ChEBI" id="CHEBI:15378"/>
        <dbReference type="ChEBI" id="CHEBI:18262"/>
        <dbReference type="ChEBI" id="CHEBI:57287"/>
        <dbReference type="ChEBI" id="CHEBI:57375"/>
    </reaction>
    <physiologicalReaction direction="left-to-right" evidence="22">
        <dbReference type="Rhea" id="RHEA:30136"/>
    </physiologicalReaction>
</comment>
<evidence type="ECO:0000256" key="16">
    <source>
        <dbReference type="ARBA" id="ARBA00038848"/>
    </source>
</evidence>
<evidence type="ECO:0000259" key="24">
    <source>
        <dbReference type="Pfam" id="PF03061"/>
    </source>
</evidence>
<evidence type="ECO:0000313" key="26">
    <source>
        <dbReference type="Proteomes" id="UP000094669"/>
    </source>
</evidence>
<dbReference type="Gene3D" id="3.10.129.10">
    <property type="entry name" value="Hotdog Thioesterase"/>
    <property type="match status" value="1"/>
</dbReference>
<feature type="domain" description="Thioesterase" evidence="24">
    <location>
        <begin position="63"/>
        <end position="135"/>
    </location>
</feature>
<dbReference type="Pfam" id="PF03061">
    <property type="entry name" value="4HBT"/>
    <property type="match status" value="1"/>
</dbReference>
<comment type="catalytic activity">
    <reaction evidence="14">
        <text>(9Z)-octadecenoyl-CoA + H2O = (9Z)-octadecenoate + CoA + H(+)</text>
        <dbReference type="Rhea" id="RHEA:40139"/>
        <dbReference type="ChEBI" id="CHEBI:15377"/>
        <dbReference type="ChEBI" id="CHEBI:15378"/>
        <dbReference type="ChEBI" id="CHEBI:30823"/>
        <dbReference type="ChEBI" id="CHEBI:57287"/>
        <dbReference type="ChEBI" id="CHEBI:57387"/>
    </reaction>
    <physiologicalReaction direction="left-to-right" evidence="14">
        <dbReference type="Rhea" id="RHEA:40140"/>
    </physiologicalReaction>
</comment>
<evidence type="ECO:0000313" key="25">
    <source>
        <dbReference type="EMBL" id="PNV74420.1"/>
    </source>
</evidence>
<keyword evidence="10" id="KW-0443">Lipid metabolism</keyword>
<dbReference type="EC" id="3.1.2.2" evidence="16"/>
<evidence type="ECO:0000256" key="15">
    <source>
        <dbReference type="ARBA" id="ARBA00038456"/>
    </source>
</evidence>
<evidence type="ECO:0000256" key="21">
    <source>
        <dbReference type="ARBA" id="ARBA00047969"/>
    </source>
</evidence>
<dbReference type="Proteomes" id="UP000094669">
    <property type="component" value="Unassembled WGS sequence"/>
</dbReference>
<dbReference type="InterPro" id="IPR006683">
    <property type="entry name" value="Thioestr_dom"/>
</dbReference>
<name>A0ABX4YGP4_9LEPT</name>
<proteinExistence type="inferred from homology"/>
<dbReference type="SUPFAM" id="SSF54637">
    <property type="entry name" value="Thioesterase/thiol ester dehydrase-isomerase"/>
    <property type="match status" value="1"/>
</dbReference>
<comment type="subcellular location">
    <subcellularLocation>
        <location evidence="3">Cell projection</location>
        <location evidence="3">Ruffle membrane</location>
    </subcellularLocation>
    <subcellularLocation>
        <location evidence="2">Cytoplasm</location>
    </subcellularLocation>
    <subcellularLocation>
        <location evidence="1">Membrane</location>
        <topology evidence="1">Peripheral membrane protein</topology>
    </subcellularLocation>
</comment>
<keyword evidence="4" id="KW-1003">Cell membrane</keyword>
<evidence type="ECO:0000256" key="12">
    <source>
        <dbReference type="ARBA" id="ARBA00023273"/>
    </source>
</evidence>
<evidence type="ECO:0000256" key="1">
    <source>
        <dbReference type="ARBA" id="ARBA00004170"/>
    </source>
</evidence>
<dbReference type="RefSeq" id="WP_010413076.1">
    <property type="nucleotide sequence ID" value="NZ_MCRM02000014.1"/>
</dbReference>
<evidence type="ECO:0000256" key="23">
    <source>
        <dbReference type="ARBA" id="ARBA00048180"/>
    </source>
</evidence>
<comment type="catalytic activity">
    <reaction evidence="13">
        <text>(5Z,8Z,11Z,14Z)-eicosatetraenoyl-CoA + H2O = (5Z,8Z,11Z,14Z)-eicosatetraenoate + CoA + H(+)</text>
        <dbReference type="Rhea" id="RHEA:40151"/>
        <dbReference type="ChEBI" id="CHEBI:15377"/>
        <dbReference type="ChEBI" id="CHEBI:15378"/>
        <dbReference type="ChEBI" id="CHEBI:32395"/>
        <dbReference type="ChEBI" id="CHEBI:57287"/>
        <dbReference type="ChEBI" id="CHEBI:57368"/>
    </reaction>
    <physiologicalReaction direction="left-to-right" evidence="13">
        <dbReference type="Rhea" id="RHEA:40152"/>
    </physiologicalReaction>
</comment>
<evidence type="ECO:0000256" key="18">
    <source>
        <dbReference type="ARBA" id="ARBA00043210"/>
    </source>
</evidence>
<evidence type="ECO:0000256" key="17">
    <source>
        <dbReference type="ARBA" id="ARBA00040123"/>
    </source>
</evidence>
<keyword evidence="8" id="KW-0276">Fatty acid metabolism</keyword>
<evidence type="ECO:0000256" key="2">
    <source>
        <dbReference type="ARBA" id="ARBA00004496"/>
    </source>
</evidence>
<comment type="catalytic activity">
    <reaction evidence="20">
        <text>hexadecanoyl-CoA + H2O = hexadecanoate + CoA + H(+)</text>
        <dbReference type="Rhea" id="RHEA:16645"/>
        <dbReference type="ChEBI" id="CHEBI:7896"/>
        <dbReference type="ChEBI" id="CHEBI:15377"/>
        <dbReference type="ChEBI" id="CHEBI:15378"/>
        <dbReference type="ChEBI" id="CHEBI:57287"/>
        <dbReference type="ChEBI" id="CHEBI:57379"/>
        <dbReference type="EC" id="3.1.2.2"/>
    </reaction>
    <physiologicalReaction direction="left-to-right" evidence="20">
        <dbReference type="Rhea" id="RHEA:16646"/>
    </physiologicalReaction>
</comment>
<reference evidence="25" key="1">
    <citation type="submission" date="2018-01" db="EMBL/GenBank/DDBJ databases">
        <title>Genomic characterization of Leptospira inadai serogroup Lyme isolated from captured rat in Brazil and comparative analysis with human reference strain.</title>
        <authorList>
            <person name="Moreno L.Z."/>
            <person name="Loureiro A.P."/>
            <person name="Miraglia F."/>
            <person name="Kremer F.S."/>
            <person name="Eslabao M.R."/>
            <person name="Dellagostin O.A."/>
            <person name="Lilenbaum W."/>
            <person name="Moreno A.M."/>
        </authorList>
    </citation>
    <scope>NUCLEOTIDE SEQUENCE [LARGE SCALE GENOMIC DNA]</scope>
    <source>
        <strain evidence="25">M34/99</strain>
    </source>
</reference>
<evidence type="ECO:0000256" key="3">
    <source>
        <dbReference type="ARBA" id="ARBA00004632"/>
    </source>
</evidence>
<dbReference type="PANTHER" id="PTHR12418">
    <property type="entry name" value="ACYL-COENZYME A THIOESTERASE THEM4"/>
    <property type="match status" value="1"/>
</dbReference>
<evidence type="ECO:0000256" key="5">
    <source>
        <dbReference type="ARBA" id="ARBA00022490"/>
    </source>
</evidence>
<keyword evidence="6" id="KW-0053">Apoptosis</keyword>
<dbReference type="InterPro" id="IPR029069">
    <property type="entry name" value="HotDog_dom_sf"/>
</dbReference>
<organism evidence="25 26">
    <name type="scientific">Leptospira inadai serovar Lyme</name>
    <dbReference type="NCBI Taxonomy" id="293084"/>
    <lineage>
        <taxon>Bacteria</taxon>
        <taxon>Pseudomonadati</taxon>
        <taxon>Spirochaetota</taxon>
        <taxon>Spirochaetia</taxon>
        <taxon>Leptospirales</taxon>
        <taxon>Leptospiraceae</taxon>
        <taxon>Leptospira</taxon>
    </lineage>
</organism>
<protein>
    <recommendedName>
        <fullName evidence="17">Acyl-coenzyme A thioesterase THEM4</fullName>
        <ecNumber evidence="16">3.1.2.2</ecNumber>
    </recommendedName>
    <alternativeName>
        <fullName evidence="18">Thioesterase superfamily member 4</fullName>
    </alternativeName>
</protein>
<keyword evidence="26" id="KW-1185">Reference proteome</keyword>
<evidence type="ECO:0000256" key="11">
    <source>
        <dbReference type="ARBA" id="ARBA00023136"/>
    </source>
</evidence>
<accession>A0ABX4YGP4</accession>
<evidence type="ECO:0000256" key="10">
    <source>
        <dbReference type="ARBA" id="ARBA00023098"/>
    </source>
</evidence>
<comment type="caution">
    <text evidence="25">The sequence shown here is derived from an EMBL/GenBank/DDBJ whole genome shotgun (WGS) entry which is preliminary data.</text>
</comment>
<evidence type="ECO:0000256" key="9">
    <source>
        <dbReference type="ARBA" id="ARBA00022946"/>
    </source>
</evidence>
<dbReference type="InterPro" id="IPR052365">
    <property type="entry name" value="THEM4/THEM5_acyl-CoA_thioest"/>
</dbReference>
<dbReference type="CDD" id="cd03443">
    <property type="entry name" value="PaaI_thioesterase"/>
    <property type="match status" value="1"/>
</dbReference>